<evidence type="ECO:0000256" key="4">
    <source>
        <dbReference type="ARBA" id="ARBA00022475"/>
    </source>
</evidence>
<keyword evidence="4" id="KW-1003">Cell membrane</keyword>
<dbReference type="SMART" id="SM00387">
    <property type="entry name" value="HATPase_c"/>
    <property type="match status" value="1"/>
</dbReference>
<dbReference type="Pfam" id="PF00672">
    <property type="entry name" value="HAMP"/>
    <property type="match status" value="1"/>
</dbReference>
<evidence type="ECO:0000256" key="3">
    <source>
        <dbReference type="ARBA" id="ARBA00012438"/>
    </source>
</evidence>
<sequence>MGTERHTDIKKLFFFYVLSALGIILLLSVYVEVLLVLQLVRVAYDYREDLAWYVSLLRSMLFLAPILISLVTLLVTTVLFGRRLASWYGPPLRELKAAVKKIKRQDLNFAISYNRPDELGDLCRAFNELSNQLQSSLLQEWTREEEAREMVATLSHDLRTPVTILQGHIESLASARPEKRAQRLERYLPALEEGVQQLNQLLSLMLTAVSLEQSGFTLQPRPIDPEDELARKAESYTLRCAEYGITFHYHVDKLPGLEGRAGLDMQRIGQVLDNLFENALRFTPAGGMISLAWAWNRSVLGFCLGDSGPGINVQDLPHIFDKYYHRSAGEVEREGTPKKSTGLGLYICKELVARHGGSIAARNLPEGGCELSFWVVPFNA</sequence>
<keyword evidence="6" id="KW-0808">Transferase</keyword>
<feature type="domain" description="Histidine kinase" evidence="12">
    <location>
        <begin position="153"/>
        <end position="373"/>
    </location>
</feature>
<dbReference type="Pfam" id="PF02518">
    <property type="entry name" value="HATPase_c"/>
    <property type="match status" value="1"/>
</dbReference>
<dbReference type="CDD" id="cd00082">
    <property type="entry name" value="HisKA"/>
    <property type="match status" value="1"/>
</dbReference>
<evidence type="ECO:0000256" key="11">
    <source>
        <dbReference type="SAM" id="Phobius"/>
    </source>
</evidence>
<evidence type="ECO:0000256" key="8">
    <source>
        <dbReference type="ARBA" id="ARBA00022777"/>
    </source>
</evidence>
<evidence type="ECO:0000256" key="5">
    <source>
        <dbReference type="ARBA" id="ARBA00022553"/>
    </source>
</evidence>
<feature type="transmembrane region" description="Helical" evidence="11">
    <location>
        <begin position="60"/>
        <end position="80"/>
    </location>
</feature>
<organism evidence="14 15">
    <name type="scientific">Ktedonobacter robiniae</name>
    <dbReference type="NCBI Taxonomy" id="2778365"/>
    <lineage>
        <taxon>Bacteria</taxon>
        <taxon>Bacillati</taxon>
        <taxon>Chloroflexota</taxon>
        <taxon>Ktedonobacteria</taxon>
        <taxon>Ktedonobacterales</taxon>
        <taxon>Ktedonobacteraceae</taxon>
        <taxon>Ktedonobacter</taxon>
    </lineage>
</organism>
<comment type="caution">
    <text evidence="14">The sequence shown here is derived from an EMBL/GenBank/DDBJ whole genome shotgun (WGS) entry which is preliminary data.</text>
</comment>
<dbReference type="SMART" id="SM00388">
    <property type="entry name" value="HisKA"/>
    <property type="match status" value="1"/>
</dbReference>
<keyword evidence="8" id="KW-0418">Kinase</keyword>
<evidence type="ECO:0000313" key="15">
    <source>
        <dbReference type="Proteomes" id="UP000654345"/>
    </source>
</evidence>
<keyword evidence="9" id="KW-0067">ATP-binding</keyword>
<evidence type="ECO:0000256" key="9">
    <source>
        <dbReference type="ARBA" id="ARBA00022840"/>
    </source>
</evidence>
<dbReference type="Gene3D" id="6.10.340.10">
    <property type="match status" value="1"/>
</dbReference>
<comment type="catalytic activity">
    <reaction evidence="1">
        <text>ATP + protein L-histidine = ADP + protein N-phospho-L-histidine.</text>
        <dbReference type="EC" id="2.7.13.3"/>
    </reaction>
</comment>
<comment type="subcellular location">
    <subcellularLocation>
        <location evidence="2">Cell membrane</location>
        <topology evidence="2">Multi-pass membrane protein</topology>
    </subcellularLocation>
</comment>
<dbReference type="CDD" id="cd06225">
    <property type="entry name" value="HAMP"/>
    <property type="match status" value="1"/>
</dbReference>
<proteinExistence type="predicted"/>
<keyword evidence="11" id="KW-0472">Membrane</keyword>
<dbReference type="Gene3D" id="1.10.287.130">
    <property type="match status" value="1"/>
</dbReference>
<accession>A0ABQ3UXC0</accession>
<dbReference type="InterPro" id="IPR003594">
    <property type="entry name" value="HATPase_dom"/>
</dbReference>
<dbReference type="Pfam" id="PF00512">
    <property type="entry name" value="HisKA"/>
    <property type="match status" value="1"/>
</dbReference>
<dbReference type="Gene3D" id="3.30.565.10">
    <property type="entry name" value="Histidine kinase-like ATPase, C-terminal domain"/>
    <property type="match status" value="1"/>
</dbReference>
<evidence type="ECO:0000313" key="14">
    <source>
        <dbReference type="EMBL" id="GHO57514.1"/>
    </source>
</evidence>
<dbReference type="PRINTS" id="PR00344">
    <property type="entry name" value="BCTRLSENSOR"/>
</dbReference>
<dbReference type="SUPFAM" id="SSF47384">
    <property type="entry name" value="Homodimeric domain of signal transducing histidine kinase"/>
    <property type="match status" value="1"/>
</dbReference>
<name>A0ABQ3UXC0_9CHLR</name>
<dbReference type="InterPro" id="IPR003661">
    <property type="entry name" value="HisK_dim/P_dom"/>
</dbReference>
<feature type="domain" description="HAMP" evidence="13">
    <location>
        <begin position="91"/>
        <end position="138"/>
    </location>
</feature>
<keyword evidence="11" id="KW-0812">Transmembrane</keyword>
<reference evidence="14 15" key="1">
    <citation type="journal article" date="2021" name="Int. J. Syst. Evol. Microbiol.">
        <title>Reticulibacter mediterranei gen. nov., sp. nov., within the new family Reticulibacteraceae fam. nov., and Ktedonospora formicarum gen. nov., sp. nov., Ktedonobacter robiniae sp. nov., Dictyobacter formicarum sp. nov. and Dictyobacter arantiisoli sp. nov., belonging to the class Ktedonobacteria.</title>
        <authorList>
            <person name="Yabe S."/>
            <person name="Zheng Y."/>
            <person name="Wang C.M."/>
            <person name="Sakai Y."/>
            <person name="Abe K."/>
            <person name="Yokota A."/>
            <person name="Donadio S."/>
            <person name="Cavaletti L."/>
            <person name="Monciardini P."/>
        </authorList>
    </citation>
    <scope>NUCLEOTIDE SEQUENCE [LARGE SCALE GENOMIC DNA]</scope>
    <source>
        <strain evidence="14 15">SOSP1-30</strain>
    </source>
</reference>
<evidence type="ECO:0000256" key="10">
    <source>
        <dbReference type="ARBA" id="ARBA00023012"/>
    </source>
</evidence>
<protein>
    <recommendedName>
        <fullName evidence="3">histidine kinase</fullName>
        <ecNumber evidence="3">2.7.13.3</ecNumber>
    </recommendedName>
</protein>
<dbReference type="SUPFAM" id="SSF55874">
    <property type="entry name" value="ATPase domain of HSP90 chaperone/DNA topoisomerase II/histidine kinase"/>
    <property type="match status" value="1"/>
</dbReference>
<dbReference type="Proteomes" id="UP000654345">
    <property type="component" value="Unassembled WGS sequence"/>
</dbReference>
<keyword evidence="5" id="KW-0597">Phosphoprotein</keyword>
<evidence type="ECO:0000256" key="2">
    <source>
        <dbReference type="ARBA" id="ARBA00004651"/>
    </source>
</evidence>
<dbReference type="InterPro" id="IPR003660">
    <property type="entry name" value="HAMP_dom"/>
</dbReference>
<evidence type="ECO:0000259" key="13">
    <source>
        <dbReference type="PROSITE" id="PS50885"/>
    </source>
</evidence>
<dbReference type="EMBL" id="BNJG01000002">
    <property type="protein sequence ID" value="GHO57514.1"/>
    <property type="molecule type" value="Genomic_DNA"/>
</dbReference>
<dbReference type="InterPro" id="IPR036890">
    <property type="entry name" value="HATPase_C_sf"/>
</dbReference>
<dbReference type="InterPro" id="IPR005467">
    <property type="entry name" value="His_kinase_dom"/>
</dbReference>
<evidence type="ECO:0000256" key="1">
    <source>
        <dbReference type="ARBA" id="ARBA00000085"/>
    </source>
</evidence>
<dbReference type="SMART" id="SM00304">
    <property type="entry name" value="HAMP"/>
    <property type="match status" value="1"/>
</dbReference>
<evidence type="ECO:0000256" key="7">
    <source>
        <dbReference type="ARBA" id="ARBA00022741"/>
    </source>
</evidence>
<dbReference type="PROSITE" id="PS50109">
    <property type="entry name" value="HIS_KIN"/>
    <property type="match status" value="1"/>
</dbReference>
<keyword evidence="11" id="KW-1133">Transmembrane helix</keyword>
<feature type="transmembrane region" description="Helical" evidence="11">
    <location>
        <begin position="12"/>
        <end position="40"/>
    </location>
</feature>
<dbReference type="InterPro" id="IPR050980">
    <property type="entry name" value="2C_sensor_his_kinase"/>
</dbReference>
<dbReference type="CDD" id="cd00075">
    <property type="entry name" value="HATPase"/>
    <property type="match status" value="1"/>
</dbReference>
<evidence type="ECO:0000256" key="6">
    <source>
        <dbReference type="ARBA" id="ARBA00022679"/>
    </source>
</evidence>
<dbReference type="PANTHER" id="PTHR44936">
    <property type="entry name" value="SENSOR PROTEIN CREC"/>
    <property type="match status" value="1"/>
</dbReference>
<keyword evidence="10" id="KW-0902">Two-component regulatory system</keyword>
<gene>
    <name evidence="14" type="ORF">KSB_59890</name>
</gene>
<dbReference type="PROSITE" id="PS50885">
    <property type="entry name" value="HAMP"/>
    <property type="match status" value="1"/>
</dbReference>
<dbReference type="RefSeq" id="WP_201373902.1">
    <property type="nucleotide sequence ID" value="NZ_BNJG01000002.1"/>
</dbReference>
<dbReference type="SUPFAM" id="SSF158472">
    <property type="entry name" value="HAMP domain-like"/>
    <property type="match status" value="1"/>
</dbReference>
<dbReference type="EC" id="2.7.13.3" evidence="3"/>
<dbReference type="InterPro" id="IPR036097">
    <property type="entry name" value="HisK_dim/P_sf"/>
</dbReference>
<keyword evidence="15" id="KW-1185">Reference proteome</keyword>
<evidence type="ECO:0000259" key="12">
    <source>
        <dbReference type="PROSITE" id="PS50109"/>
    </source>
</evidence>
<keyword evidence="7" id="KW-0547">Nucleotide-binding</keyword>
<dbReference type="PANTHER" id="PTHR44936:SF10">
    <property type="entry name" value="SENSOR PROTEIN RSTB"/>
    <property type="match status" value="1"/>
</dbReference>
<dbReference type="InterPro" id="IPR004358">
    <property type="entry name" value="Sig_transdc_His_kin-like_C"/>
</dbReference>